<dbReference type="EMBL" id="UGGT01000001">
    <property type="protein sequence ID" value="STO22299.1"/>
    <property type="molecule type" value="Genomic_DNA"/>
</dbReference>
<dbReference type="GeneID" id="93293154"/>
<dbReference type="AlphaFoldDB" id="A0A377GCD9"/>
<evidence type="ECO:0000313" key="2">
    <source>
        <dbReference type="Proteomes" id="UP000254554"/>
    </source>
</evidence>
<accession>A0A377GCD9</accession>
<keyword evidence="2" id="KW-1185">Reference proteome</keyword>
<organism evidence="1 2">
    <name type="scientific">Fluoribacter dumoffii</name>
    <dbReference type="NCBI Taxonomy" id="463"/>
    <lineage>
        <taxon>Bacteria</taxon>
        <taxon>Pseudomonadati</taxon>
        <taxon>Pseudomonadota</taxon>
        <taxon>Gammaproteobacteria</taxon>
        <taxon>Legionellales</taxon>
        <taxon>Legionellaceae</taxon>
        <taxon>Fluoribacter</taxon>
    </lineage>
</organism>
<dbReference type="RefSeq" id="WP_010654409.1">
    <property type="nucleotide sequence ID" value="NZ_JAPHOO010000001.1"/>
</dbReference>
<proteinExistence type="predicted"/>
<dbReference type="Proteomes" id="UP000254554">
    <property type="component" value="Unassembled WGS sequence"/>
</dbReference>
<reference evidence="1 2" key="1">
    <citation type="submission" date="2018-06" db="EMBL/GenBank/DDBJ databases">
        <authorList>
            <consortium name="Pathogen Informatics"/>
            <person name="Doyle S."/>
        </authorList>
    </citation>
    <scope>NUCLEOTIDE SEQUENCE [LARGE SCALE GENOMIC DNA]</scope>
    <source>
        <strain evidence="1 2">NCTC11370</strain>
    </source>
</reference>
<sequence length="152" mass="17567">MPVSEECIKLLQNLVDNYEESGKEDKEYSLIYPLLKELMFLVVKHKNEHKDERIIGFLSSSALMLGENQFFAQECRLFLTGYQEKTHSLDSMLDRQLNIQPELDVTWGKQFESEKNSSSCYSPFFLELQAAIAKRAQRITANEKRIGITPSP</sequence>
<gene>
    <name evidence="1" type="ORF">NCTC11370_02386</name>
</gene>
<protein>
    <submittedName>
        <fullName evidence="1">Uncharacterized protein</fullName>
    </submittedName>
</protein>
<name>A0A377GCD9_9GAMM</name>
<evidence type="ECO:0000313" key="1">
    <source>
        <dbReference type="EMBL" id="STO22299.1"/>
    </source>
</evidence>
<dbReference type="OrthoDB" id="5652680at2"/>